<reference evidence="2" key="1">
    <citation type="submission" date="2020-10" db="EMBL/GenBank/DDBJ databases">
        <authorList>
            <person name="Gilroy R."/>
        </authorList>
    </citation>
    <scope>NUCLEOTIDE SEQUENCE</scope>
    <source>
        <strain evidence="2">ChiSjej3B21-11622</strain>
    </source>
</reference>
<feature type="domain" description="Metallo-beta-lactamase" evidence="1">
    <location>
        <begin position="78"/>
        <end position="271"/>
    </location>
</feature>
<dbReference type="Proteomes" id="UP000886886">
    <property type="component" value="Unassembled WGS sequence"/>
</dbReference>
<proteinExistence type="predicted"/>
<dbReference type="Pfam" id="PF00753">
    <property type="entry name" value="Lactamase_B"/>
    <property type="match status" value="1"/>
</dbReference>
<dbReference type="SUPFAM" id="SSF56281">
    <property type="entry name" value="Metallo-hydrolase/oxidoreductase"/>
    <property type="match status" value="1"/>
</dbReference>
<dbReference type="InterPro" id="IPR001279">
    <property type="entry name" value="Metallo-B-lactamas"/>
</dbReference>
<sequence>MGKTALFLVIVLSLVLAGEDGFENLSLPADSQELAAQVRSLITWGRQRIFREAEAVSFQEAQGNLKGDLSVTYLDVGQGNCALLEQNGHYMLIDGGDRETSSKVVSTLKSENVEKLDYLVVSHYDSDHLAGIIGVLQEFQVDTVLSPDYTTDTKLYQSYLMALEEANLQETHPSQGENFSFGDGRFTVVGPVSYGHEDENDDSVGIRLQYGSVSFLFCGDAGEEAELEMVSSGMDLSSDVYLVDHHGSSSSTAEEFLRAVDPEYAVISCGKGNDYGHPTERVLKLLQQYEIELYRTDLQGTVQAVTDGTEVTWNVEACEDFTPGS</sequence>
<dbReference type="Gene3D" id="3.60.15.10">
    <property type="entry name" value="Ribonuclease Z/Hydroxyacylglutathione hydrolase-like"/>
    <property type="match status" value="1"/>
</dbReference>
<dbReference type="PANTHER" id="PTHR30619:SF1">
    <property type="entry name" value="RECOMBINATION PROTEIN 2"/>
    <property type="match status" value="1"/>
</dbReference>
<evidence type="ECO:0000313" key="3">
    <source>
        <dbReference type="Proteomes" id="UP000886886"/>
    </source>
</evidence>
<dbReference type="AlphaFoldDB" id="A0A9D0ZUW9"/>
<evidence type="ECO:0000259" key="1">
    <source>
        <dbReference type="SMART" id="SM00849"/>
    </source>
</evidence>
<dbReference type="InterPro" id="IPR052159">
    <property type="entry name" value="Competence_DNA_uptake"/>
</dbReference>
<organism evidence="2 3">
    <name type="scientific">Candidatus Limivivens merdigallinarum</name>
    <dbReference type="NCBI Taxonomy" id="2840859"/>
    <lineage>
        <taxon>Bacteria</taxon>
        <taxon>Bacillati</taxon>
        <taxon>Bacillota</taxon>
        <taxon>Clostridia</taxon>
        <taxon>Lachnospirales</taxon>
        <taxon>Lachnospiraceae</taxon>
        <taxon>Lachnospiraceae incertae sedis</taxon>
        <taxon>Candidatus Limivivens</taxon>
    </lineage>
</organism>
<reference evidence="2" key="2">
    <citation type="journal article" date="2021" name="PeerJ">
        <title>Extensive microbial diversity within the chicken gut microbiome revealed by metagenomics and culture.</title>
        <authorList>
            <person name="Gilroy R."/>
            <person name="Ravi A."/>
            <person name="Getino M."/>
            <person name="Pursley I."/>
            <person name="Horton D.L."/>
            <person name="Alikhan N.F."/>
            <person name="Baker D."/>
            <person name="Gharbi K."/>
            <person name="Hall N."/>
            <person name="Watson M."/>
            <person name="Adriaenssens E.M."/>
            <person name="Foster-Nyarko E."/>
            <person name="Jarju S."/>
            <person name="Secka A."/>
            <person name="Antonio M."/>
            <person name="Oren A."/>
            <person name="Chaudhuri R.R."/>
            <person name="La Ragione R."/>
            <person name="Hildebrand F."/>
            <person name="Pallen M.J."/>
        </authorList>
    </citation>
    <scope>NUCLEOTIDE SEQUENCE</scope>
    <source>
        <strain evidence="2">ChiSjej3B21-11622</strain>
    </source>
</reference>
<gene>
    <name evidence="2" type="ORF">IAB26_06725</name>
</gene>
<dbReference type="PANTHER" id="PTHR30619">
    <property type="entry name" value="DNA INTERNALIZATION/COMPETENCE PROTEIN COMEC/REC2"/>
    <property type="match status" value="1"/>
</dbReference>
<accession>A0A9D0ZUW9</accession>
<dbReference type="CDD" id="cd07731">
    <property type="entry name" value="ComA-like_MBL-fold"/>
    <property type="match status" value="1"/>
</dbReference>
<name>A0A9D0ZUW9_9FIRM</name>
<dbReference type="EMBL" id="DVFT01000098">
    <property type="protein sequence ID" value="HIQ96239.1"/>
    <property type="molecule type" value="Genomic_DNA"/>
</dbReference>
<dbReference type="SMART" id="SM00849">
    <property type="entry name" value="Lactamase_B"/>
    <property type="match status" value="1"/>
</dbReference>
<comment type="caution">
    <text evidence="2">The sequence shown here is derived from an EMBL/GenBank/DDBJ whole genome shotgun (WGS) entry which is preliminary data.</text>
</comment>
<dbReference type="InterPro" id="IPR035681">
    <property type="entry name" value="ComA-like_MBL"/>
</dbReference>
<evidence type="ECO:0000313" key="2">
    <source>
        <dbReference type="EMBL" id="HIQ96239.1"/>
    </source>
</evidence>
<dbReference type="InterPro" id="IPR036866">
    <property type="entry name" value="RibonucZ/Hydroxyglut_hydro"/>
</dbReference>
<protein>
    <submittedName>
        <fullName evidence="2">MBL fold metallo-hydrolase</fullName>
    </submittedName>
</protein>